<feature type="region of interest" description="Disordered" evidence="1">
    <location>
        <begin position="1532"/>
        <end position="1557"/>
    </location>
</feature>
<evidence type="ECO:0000313" key="2">
    <source>
        <dbReference type="EMBL" id="KAK8390498.1"/>
    </source>
</evidence>
<evidence type="ECO:0008006" key="4">
    <source>
        <dbReference type="Google" id="ProtNLM"/>
    </source>
</evidence>
<feature type="region of interest" description="Disordered" evidence="1">
    <location>
        <begin position="1108"/>
        <end position="1332"/>
    </location>
</feature>
<feature type="compositionally biased region" description="Basic and acidic residues" evidence="1">
    <location>
        <begin position="1250"/>
        <end position="1266"/>
    </location>
</feature>
<feature type="region of interest" description="Disordered" evidence="1">
    <location>
        <begin position="1351"/>
        <end position="1407"/>
    </location>
</feature>
<feature type="compositionally biased region" description="Low complexity" evidence="1">
    <location>
        <begin position="1396"/>
        <end position="1407"/>
    </location>
</feature>
<dbReference type="SUPFAM" id="SSF141571">
    <property type="entry name" value="Pentapeptide repeat-like"/>
    <property type="match status" value="1"/>
</dbReference>
<feature type="compositionally biased region" description="Polar residues" evidence="1">
    <location>
        <begin position="1360"/>
        <end position="1374"/>
    </location>
</feature>
<feature type="compositionally biased region" description="Basic and acidic residues" evidence="1">
    <location>
        <begin position="1149"/>
        <end position="1165"/>
    </location>
</feature>
<organism evidence="2 3">
    <name type="scientific">Scylla paramamosain</name>
    <name type="common">Mud crab</name>
    <dbReference type="NCBI Taxonomy" id="85552"/>
    <lineage>
        <taxon>Eukaryota</taxon>
        <taxon>Metazoa</taxon>
        <taxon>Ecdysozoa</taxon>
        <taxon>Arthropoda</taxon>
        <taxon>Crustacea</taxon>
        <taxon>Multicrustacea</taxon>
        <taxon>Malacostraca</taxon>
        <taxon>Eumalacostraca</taxon>
        <taxon>Eucarida</taxon>
        <taxon>Decapoda</taxon>
        <taxon>Pleocyemata</taxon>
        <taxon>Brachyura</taxon>
        <taxon>Eubrachyura</taxon>
        <taxon>Portunoidea</taxon>
        <taxon>Portunidae</taxon>
        <taxon>Portuninae</taxon>
        <taxon>Scylla</taxon>
    </lineage>
</organism>
<feature type="compositionally biased region" description="Polar residues" evidence="1">
    <location>
        <begin position="1478"/>
        <end position="1489"/>
    </location>
</feature>
<comment type="caution">
    <text evidence="2">The sequence shown here is derived from an EMBL/GenBank/DDBJ whole genome shotgun (WGS) entry which is preliminary data.</text>
</comment>
<gene>
    <name evidence="2" type="ORF">O3P69_010293</name>
</gene>
<accession>A0AAW0TTW8</accession>
<dbReference type="EMBL" id="JARAKH010000025">
    <property type="protein sequence ID" value="KAK8390498.1"/>
    <property type="molecule type" value="Genomic_DNA"/>
</dbReference>
<reference evidence="2 3" key="1">
    <citation type="submission" date="2023-03" db="EMBL/GenBank/DDBJ databases">
        <title>High-quality genome of Scylla paramamosain provides insights in environmental adaptation.</title>
        <authorList>
            <person name="Zhang L."/>
        </authorList>
    </citation>
    <scope>NUCLEOTIDE SEQUENCE [LARGE SCALE GENOMIC DNA]</scope>
    <source>
        <strain evidence="2">LZ_2023a</strain>
        <tissue evidence="2">Muscle</tissue>
    </source>
</reference>
<feature type="region of interest" description="Disordered" evidence="1">
    <location>
        <begin position="686"/>
        <end position="764"/>
    </location>
</feature>
<evidence type="ECO:0000313" key="3">
    <source>
        <dbReference type="Proteomes" id="UP001487740"/>
    </source>
</evidence>
<feature type="region of interest" description="Disordered" evidence="1">
    <location>
        <begin position="352"/>
        <end position="487"/>
    </location>
</feature>
<feature type="compositionally biased region" description="Polar residues" evidence="1">
    <location>
        <begin position="1545"/>
        <end position="1557"/>
    </location>
</feature>
<feature type="compositionally biased region" description="Pro residues" evidence="1">
    <location>
        <begin position="388"/>
        <end position="399"/>
    </location>
</feature>
<feature type="region of interest" description="Disordered" evidence="1">
    <location>
        <begin position="1475"/>
        <end position="1516"/>
    </location>
</feature>
<feature type="compositionally biased region" description="Basic residues" evidence="1">
    <location>
        <begin position="450"/>
        <end position="474"/>
    </location>
</feature>
<feature type="compositionally biased region" description="Polar residues" evidence="1">
    <location>
        <begin position="1166"/>
        <end position="1199"/>
    </location>
</feature>
<sequence>MEESQVVESSSGSPAISVVVTTIPTTTSQTVDPTNSEAARHRLSKIKLVGVGGLERQNYCCGHWFPSSKSYHQHLAEKALTDASHEAKLLDLGMVRCAQCSVWVHTENIIAHLAKGHSNNKEPKTPKMVPMGTITEVPRVTGDSMLSGTNIVIKVTGQSTPKSFSSNISKSSGNSLSKSGTVKLVTTSNSTLYQKVQNIKHSDSNGTDKVIVRKSVTNAVPMVNVGPRLVMKSLGQAGVGHLSRGHKVVQQVAQPGLNSVTGVNGVTLATTFKTAKQNQSGAQGLTSKSPLKTMVPQTNFQNIAGRSLKLVKRITNEAPKSKSVKYITSDSQNNVDIPHSTKTKEKKVLKVLSSGDASSSKNQGKKRRKQILKPSTGDVSYTDTNTTTPPPPPPPPTQPPHSEGKPKKRGRKPKLSVPDEGGSCNPPPNHKGHRKKFKETFGFDSSTPKVAKRPGKGIRGGWKKKKRGPGRPRKNQLSDTPDTSEVDSLFDEVDREDLENEPVVVAKKEEENIPTVELDLFTLPSTNEQVSVLLTEPQNPNFKVYASMDAIFVGDSALGDVTNQIGYVTDANNVVYVNPSHFLFPNVEDLENFVPSPILTMKGNKVGLTPVRKPWSLTSNKAYTPIVLKQVGVTASRDTNTSDASLEKNLEEKESPISHVAPKSRVEEHVLKVKTTQSGNKVLVKQERKTTKKVHKLAETSSQQVEVPEVKEPQIAMEMISPYTKASKKTSHKKKKRRKSGTKGDIEEETENNSSDFDGGSLLNEKQPEIKQPKDSTAATIQQILDLKNKERMAAKKSLIQKCVVKLEELKYPLKLEKPTTVSSTELPSNGETVKASEDSTAEFIDTLLTNSTVEESLLNSATAEDSVFTDASAGESLLTNMTGDDSVFANTTVEESLLTSTSTEENVFPNVTAEDSLLNSTTADNSVFTNVTTEESHLQEEIPINSPVFMPSDAEAISVSIPEENSMSNVEEQNTEEQDVLAEGTLAGAIENALPEPLAGVVESALPEPLADVVENALPEPLADVVENALPEPEIPETSDTNAPVSEVSKAVSRTIGGGLPRRMRRRRLRTKSANIVSSKTETIQEFGGGVGGGDVSSRVCSRRRVRHASENSVLPNKAEVSEQRRVPVNNQSDKSESGHSPKRKLEKVRIKVDTESPKDEKVSEQLTCPQTAQSGLDLSLNLSQEKVLSDSNENRLSLSPPGGERKRVKKHKTKHEDKETSKMESPSGEVWKPLDQSGSVCSEQSSTESDREEKPIRSVRERRPSFKLLESLSVASQSPKRSPQIKVEEQLHSPTESVPDNLGSRQAAENTALSPSHVPDSSPSREWLGRGAKLKAQVLIQDQQAGVMDSHIFPPTDSPHQTSSKNNSTDCTSPRLEVLSPSRISSLMPPSKTPSPTSSSKTQKPLIAVQNREWQARGAKLKAQVMISDPESSLVPYTSAEELTKSITSPPNKKLKLDLSPANTKDIRSFFKSGKSAVSQENTSVLSPGSPVSPRSPQTTRTPKRHAKNASDIRKYFNVTSPTIPAKKIKEENVRSSPKKLASPTSVPSENTLAGSNYEDVKPSVEAFPISEYTFEGFKRLTRQSGLRSKALLRLVSLFNTKRWHRLDKFTFPVDQLCDWNDELLSNYDFD</sequence>
<dbReference type="Proteomes" id="UP001487740">
    <property type="component" value="Unassembled WGS sequence"/>
</dbReference>
<evidence type="ECO:0000256" key="1">
    <source>
        <dbReference type="SAM" id="MobiDB-lite"/>
    </source>
</evidence>
<feature type="compositionally biased region" description="Basic residues" evidence="1">
    <location>
        <begin position="726"/>
        <end position="741"/>
    </location>
</feature>
<keyword evidence="3" id="KW-1185">Reference proteome</keyword>
<protein>
    <recommendedName>
        <fullName evidence="4">C2H2-type domain-containing protein</fullName>
    </recommendedName>
</protein>
<feature type="compositionally biased region" description="Polar residues" evidence="1">
    <location>
        <begin position="1238"/>
        <end position="1249"/>
    </location>
</feature>
<name>A0AAW0TTW8_SCYPA</name>
<feature type="compositionally biased region" description="Polar residues" evidence="1">
    <location>
        <begin position="1294"/>
        <end position="1326"/>
    </location>
</feature>
<proteinExistence type="predicted"/>